<dbReference type="PROSITE" id="PS00107">
    <property type="entry name" value="PROTEIN_KINASE_ATP"/>
    <property type="match status" value="1"/>
</dbReference>
<dbReference type="InterPro" id="IPR000961">
    <property type="entry name" value="AGC-kinase_C"/>
</dbReference>
<organism evidence="14 15">
    <name type="scientific">Rhodotorula mucilaginosa</name>
    <name type="common">Yeast</name>
    <name type="synonym">Rhodotorula rubra</name>
    <dbReference type="NCBI Taxonomy" id="5537"/>
    <lineage>
        <taxon>Eukaryota</taxon>
        <taxon>Fungi</taxon>
        <taxon>Dikarya</taxon>
        <taxon>Basidiomycota</taxon>
        <taxon>Pucciniomycotina</taxon>
        <taxon>Microbotryomycetes</taxon>
        <taxon>Sporidiobolales</taxon>
        <taxon>Sporidiobolaceae</taxon>
        <taxon>Rhodotorula</taxon>
    </lineage>
</organism>
<dbReference type="PROSITE" id="PS50011">
    <property type="entry name" value="PROTEIN_KINASE_DOM"/>
    <property type="match status" value="1"/>
</dbReference>
<dbReference type="SMART" id="SM00220">
    <property type="entry name" value="S_TKc"/>
    <property type="match status" value="1"/>
</dbReference>
<comment type="catalytic activity">
    <reaction evidence="9">
        <text>L-seryl-[protein] + ATP = O-phospho-L-seryl-[protein] + ADP + H(+)</text>
        <dbReference type="Rhea" id="RHEA:17989"/>
        <dbReference type="Rhea" id="RHEA-COMP:9863"/>
        <dbReference type="Rhea" id="RHEA-COMP:11604"/>
        <dbReference type="ChEBI" id="CHEBI:15378"/>
        <dbReference type="ChEBI" id="CHEBI:29999"/>
        <dbReference type="ChEBI" id="CHEBI:30616"/>
        <dbReference type="ChEBI" id="CHEBI:83421"/>
        <dbReference type="ChEBI" id="CHEBI:456216"/>
        <dbReference type="EC" id="2.7.11.1"/>
    </reaction>
</comment>
<keyword evidence="6" id="KW-0418">Kinase</keyword>
<evidence type="ECO:0000259" key="13">
    <source>
        <dbReference type="PROSITE" id="PS51285"/>
    </source>
</evidence>
<dbReference type="GO" id="GO:0005816">
    <property type="term" value="C:spindle pole body"/>
    <property type="evidence" value="ECO:0007669"/>
    <property type="project" value="TreeGrafter"/>
</dbReference>
<dbReference type="SMART" id="SM00133">
    <property type="entry name" value="S_TK_X"/>
    <property type="match status" value="1"/>
</dbReference>
<keyword evidence="4" id="KW-0808">Transferase</keyword>
<evidence type="ECO:0000256" key="2">
    <source>
        <dbReference type="ARBA" id="ARBA00022527"/>
    </source>
</evidence>
<dbReference type="PROSITE" id="PS00108">
    <property type="entry name" value="PROTEIN_KINASE_ST"/>
    <property type="match status" value="1"/>
</dbReference>
<dbReference type="SUPFAM" id="SSF56112">
    <property type="entry name" value="Protein kinase-like (PK-like)"/>
    <property type="match status" value="1"/>
</dbReference>
<feature type="region of interest" description="Disordered" evidence="11">
    <location>
        <begin position="24"/>
        <end position="65"/>
    </location>
</feature>
<keyword evidence="5 10" id="KW-0547">Nucleotide-binding</keyword>
<evidence type="ECO:0000256" key="6">
    <source>
        <dbReference type="ARBA" id="ARBA00022777"/>
    </source>
</evidence>
<dbReference type="GO" id="GO:0035556">
    <property type="term" value="P:intracellular signal transduction"/>
    <property type="evidence" value="ECO:0007669"/>
    <property type="project" value="TreeGrafter"/>
</dbReference>
<evidence type="ECO:0000256" key="10">
    <source>
        <dbReference type="PROSITE-ProRule" id="PRU10141"/>
    </source>
</evidence>
<dbReference type="InterPro" id="IPR000719">
    <property type="entry name" value="Prot_kinase_dom"/>
</dbReference>
<dbReference type="Pfam" id="PF00069">
    <property type="entry name" value="Pkinase"/>
    <property type="match status" value="2"/>
</dbReference>
<evidence type="ECO:0000256" key="4">
    <source>
        <dbReference type="ARBA" id="ARBA00022679"/>
    </source>
</evidence>
<dbReference type="InterPro" id="IPR050236">
    <property type="entry name" value="Ser_Thr_kinase_AGC"/>
</dbReference>
<sequence length="629" mass="71148">MAHYPYPANKENNTLFHSVIASSSSSSSTSASAPSSAALNPLAQSQSSHYHRPLPPSPTKTTATAVVNPYGRPHHLAQSMTAATTARQPPGYSSDPTVAQLLAAQGNAPAHAAFQYPHPNQLRDSTMGNATGIVSWRKGQGFKEWEKAKLDSQEVKRKADVAQLYFYDHYFDLLTYLSSRKTRLAAFKQSASSRHLSPQQLTTEWTAHTERERTALRKRRTKLRLEQFHIVTQVGQGGYGEVYLARHKETQQVVALKKMKKRTLAKMDEIRHVLTERDILASTSSPWLVRLLYAFQDAEHVFLAMDFIAGGDFRTLLNNSGVLKEEHARFYISEMFCSVAELHKLGYIHRDLKPENFLIDTTGHIKLTDFGLAAGALNPGKIEHLKHKLDEVADNSPLVYRSTLEMKSIYKTLRLADARYADSVVGSPDYMAIETLRGQSYSYSVDYWSLGCILFEFLAGFPPFSGATPDETWTNLKNWQRVLRRPHYDRPEDLIFNLSDDGWSAITCLIAHKDRRMSSLDQVKQHPFFRGVDWDHLRERKAPFIPALDSEVDAGYFDDFSSESDMAKYAEVREKQRHVDAVVERGFADPGLARGVWVGFTFKAKKDVERALREQLAANEQDETLQVLF</sequence>
<dbReference type="InterPro" id="IPR008271">
    <property type="entry name" value="Ser/Thr_kinase_AS"/>
</dbReference>
<keyword evidence="7 10" id="KW-0067">ATP-binding</keyword>
<protein>
    <recommendedName>
        <fullName evidence="1">non-specific serine/threonine protein kinase</fullName>
        <ecNumber evidence="1">2.7.11.1</ecNumber>
    </recommendedName>
</protein>
<proteinExistence type="predicted"/>
<dbReference type="AlphaFoldDB" id="A0A9P7B736"/>
<keyword evidence="15" id="KW-1185">Reference proteome</keyword>
<evidence type="ECO:0000256" key="3">
    <source>
        <dbReference type="ARBA" id="ARBA00022553"/>
    </source>
</evidence>
<dbReference type="CDD" id="cd21776">
    <property type="entry name" value="MobB_Sid2p-like"/>
    <property type="match status" value="1"/>
</dbReference>
<evidence type="ECO:0000256" key="11">
    <source>
        <dbReference type="SAM" id="MobiDB-lite"/>
    </source>
</evidence>
<dbReference type="GO" id="GO:0005524">
    <property type="term" value="F:ATP binding"/>
    <property type="evidence" value="ECO:0007669"/>
    <property type="project" value="UniProtKB-UniRule"/>
</dbReference>
<keyword evidence="2" id="KW-0723">Serine/threonine-protein kinase</keyword>
<dbReference type="FunFam" id="3.30.200.20:FF:000109">
    <property type="entry name" value="Non-specific serine/threonine protein kinase"/>
    <property type="match status" value="1"/>
</dbReference>
<dbReference type="GO" id="GO:0004674">
    <property type="term" value="F:protein serine/threonine kinase activity"/>
    <property type="evidence" value="ECO:0007669"/>
    <property type="project" value="UniProtKB-KW"/>
</dbReference>
<gene>
    <name evidence="14" type="ORF">C6P46_002452</name>
</gene>
<feature type="domain" description="AGC-kinase C-terminal" evidence="13">
    <location>
        <begin position="530"/>
        <end position="612"/>
    </location>
</feature>
<name>A0A9P7B736_RHOMI</name>
<dbReference type="FunFam" id="1.10.510.10:FF:000319">
    <property type="entry name" value="Non-specific serine/threonine protein kinase"/>
    <property type="match status" value="1"/>
</dbReference>
<dbReference type="CDD" id="cd05600">
    <property type="entry name" value="STKc_Sid2p_like"/>
    <property type="match status" value="1"/>
</dbReference>
<feature type="binding site" evidence="10">
    <location>
        <position position="257"/>
    </location>
    <ligand>
        <name>ATP</name>
        <dbReference type="ChEBI" id="CHEBI:30616"/>
    </ligand>
</feature>
<feature type="domain" description="Protein kinase" evidence="12">
    <location>
        <begin position="228"/>
        <end position="529"/>
    </location>
</feature>
<dbReference type="InterPro" id="IPR011009">
    <property type="entry name" value="Kinase-like_dom_sf"/>
</dbReference>
<feature type="compositionally biased region" description="Low complexity" evidence="11">
    <location>
        <begin position="24"/>
        <end position="48"/>
    </location>
</feature>
<keyword evidence="3" id="KW-0597">Phosphoprotein</keyword>
<comment type="caution">
    <text evidence="14">The sequence shown here is derived from an EMBL/GenBank/DDBJ whole genome shotgun (WGS) entry which is preliminary data.</text>
</comment>
<dbReference type="OrthoDB" id="18472at2759"/>
<dbReference type="Proteomes" id="UP000777482">
    <property type="component" value="Unassembled WGS sequence"/>
</dbReference>
<dbReference type="Gene3D" id="3.30.200.20">
    <property type="entry name" value="Phosphorylase Kinase, domain 1"/>
    <property type="match status" value="2"/>
</dbReference>
<evidence type="ECO:0000256" key="1">
    <source>
        <dbReference type="ARBA" id="ARBA00012513"/>
    </source>
</evidence>
<dbReference type="Gene3D" id="1.10.510.10">
    <property type="entry name" value="Transferase(Phosphotransferase) domain 1"/>
    <property type="match status" value="2"/>
</dbReference>
<evidence type="ECO:0000256" key="5">
    <source>
        <dbReference type="ARBA" id="ARBA00022741"/>
    </source>
</evidence>
<evidence type="ECO:0000313" key="14">
    <source>
        <dbReference type="EMBL" id="KAG0663556.1"/>
    </source>
</evidence>
<evidence type="ECO:0000259" key="12">
    <source>
        <dbReference type="PROSITE" id="PS50011"/>
    </source>
</evidence>
<evidence type="ECO:0000313" key="15">
    <source>
        <dbReference type="Proteomes" id="UP000777482"/>
    </source>
</evidence>
<evidence type="ECO:0000256" key="8">
    <source>
        <dbReference type="ARBA" id="ARBA00047899"/>
    </source>
</evidence>
<reference evidence="14 15" key="1">
    <citation type="submission" date="2020-11" db="EMBL/GenBank/DDBJ databases">
        <title>Kefir isolates.</title>
        <authorList>
            <person name="Marcisauskas S."/>
            <person name="Kim Y."/>
            <person name="Blasche S."/>
        </authorList>
    </citation>
    <scope>NUCLEOTIDE SEQUENCE [LARGE SCALE GENOMIC DNA]</scope>
    <source>
        <strain evidence="14 15">KR</strain>
    </source>
</reference>
<evidence type="ECO:0000256" key="9">
    <source>
        <dbReference type="ARBA" id="ARBA00048679"/>
    </source>
</evidence>
<dbReference type="InterPro" id="IPR017441">
    <property type="entry name" value="Protein_kinase_ATP_BS"/>
</dbReference>
<dbReference type="EMBL" id="PUHQ01000019">
    <property type="protein sequence ID" value="KAG0663556.1"/>
    <property type="molecule type" value="Genomic_DNA"/>
</dbReference>
<dbReference type="EC" id="2.7.11.1" evidence="1"/>
<comment type="catalytic activity">
    <reaction evidence="8">
        <text>L-threonyl-[protein] + ATP = O-phospho-L-threonyl-[protein] + ADP + H(+)</text>
        <dbReference type="Rhea" id="RHEA:46608"/>
        <dbReference type="Rhea" id="RHEA-COMP:11060"/>
        <dbReference type="Rhea" id="RHEA-COMP:11605"/>
        <dbReference type="ChEBI" id="CHEBI:15378"/>
        <dbReference type="ChEBI" id="CHEBI:30013"/>
        <dbReference type="ChEBI" id="CHEBI:30616"/>
        <dbReference type="ChEBI" id="CHEBI:61977"/>
        <dbReference type="ChEBI" id="CHEBI:456216"/>
        <dbReference type="EC" id="2.7.11.1"/>
    </reaction>
</comment>
<dbReference type="PANTHER" id="PTHR24356:SF417">
    <property type="entry name" value="CELL CYCLE PROTEIN KINASE DBF2-RELATED"/>
    <property type="match status" value="1"/>
</dbReference>
<accession>A0A9P7B736</accession>
<evidence type="ECO:0000256" key="7">
    <source>
        <dbReference type="ARBA" id="ARBA00022840"/>
    </source>
</evidence>
<dbReference type="PANTHER" id="PTHR24356">
    <property type="entry name" value="SERINE/THREONINE-PROTEIN KINASE"/>
    <property type="match status" value="1"/>
</dbReference>
<dbReference type="FunFam" id="1.10.510.10:FF:000141">
    <property type="entry name" value="Non-specific serine/threonine protein kinase"/>
    <property type="match status" value="1"/>
</dbReference>
<dbReference type="PROSITE" id="PS51285">
    <property type="entry name" value="AGC_KINASE_CTER"/>
    <property type="match status" value="1"/>
</dbReference>